<proteinExistence type="predicted"/>
<dbReference type="Proteomes" id="UP000193964">
    <property type="component" value="Unassembled WGS sequence"/>
</dbReference>
<dbReference type="AlphaFoldDB" id="A0A1X2FJ94"/>
<name>A0A1X2FJ94_9MYCO</name>
<dbReference type="EMBL" id="LQQA01000005">
    <property type="protein sequence ID" value="ORX18457.1"/>
    <property type="molecule type" value="Genomic_DNA"/>
</dbReference>
<sequence length="294" mass="33214">MIRLDAIKQEVSQMGLVKNLLPGEPHLLVVPDALRNHPLVKQPTDLEIYALRSAILVGEVFPALYDKLEVDFVRTDPNSGSRHRSVPALRLTYIPEGIQDARVTERVDKNATLPDNVRALVHRTSHRAELARALWEKRWPVRVIAHEFGCSKTLIRRDIDRKTLDHTAVARFADQIPSAPTILVTSKQGVHARDRDTEFEFRRTVGVERLNDLKARVEQYAAMCLDGSRAQFQTRLFATRLWLDVERTVRETGVSASRVAVELGYTTSGMRNAIAHAHRLVESNAQIQKEVAGL</sequence>
<organism evidence="1 2">
    <name type="scientific">Mycolicibacterium wolinskyi</name>
    <dbReference type="NCBI Taxonomy" id="59750"/>
    <lineage>
        <taxon>Bacteria</taxon>
        <taxon>Bacillati</taxon>
        <taxon>Actinomycetota</taxon>
        <taxon>Actinomycetes</taxon>
        <taxon>Mycobacteriales</taxon>
        <taxon>Mycobacteriaceae</taxon>
        <taxon>Mycolicibacterium</taxon>
    </lineage>
</organism>
<comment type="caution">
    <text evidence="1">The sequence shown here is derived from an EMBL/GenBank/DDBJ whole genome shotgun (WGS) entry which is preliminary data.</text>
</comment>
<evidence type="ECO:0000313" key="2">
    <source>
        <dbReference type="Proteomes" id="UP000193964"/>
    </source>
</evidence>
<protein>
    <submittedName>
        <fullName evidence="1">Uncharacterized protein</fullName>
    </submittedName>
</protein>
<accession>A0A1X2FJ94</accession>
<gene>
    <name evidence="1" type="ORF">AWC31_14230</name>
</gene>
<evidence type="ECO:0000313" key="1">
    <source>
        <dbReference type="EMBL" id="ORX18457.1"/>
    </source>
</evidence>
<reference evidence="1 2" key="1">
    <citation type="submission" date="2016-01" db="EMBL/GenBank/DDBJ databases">
        <title>The new phylogeny of the genus Mycobacterium.</title>
        <authorList>
            <person name="Tarcisio F."/>
            <person name="Conor M."/>
            <person name="Antonella G."/>
            <person name="Elisabetta G."/>
            <person name="Giulia F.S."/>
            <person name="Sara T."/>
            <person name="Anna F."/>
            <person name="Clotilde B."/>
            <person name="Roberto B."/>
            <person name="Veronica D.S."/>
            <person name="Fabio R."/>
            <person name="Monica P."/>
            <person name="Olivier J."/>
            <person name="Enrico T."/>
            <person name="Nicola S."/>
        </authorList>
    </citation>
    <scope>NUCLEOTIDE SEQUENCE [LARGE SCALE GENOMIC DNA]</scope>
    <source>
        <strain evidence="1 2">ATCC 700010</strain>
    </source>
</reference>
<dbReference type="RefSeq" id="WP_085142582.1">
    <property type="nucleotide sequence ID" value="NZ_JACKUA010000023.1"/>
</dbReference>